<evidence type="ECO:0000313" key="2">
    <source>
        <dbReference type="Proteomes" id="UP000612349"/>
    </source>
</evidence>
<dbReference type="Pfam" id="PF18742">
    <property type="entry name" value="DpnII-MboI"/>
    <property type="match status" value="1"/>
</dbReference>
<dbReference type="Proteomes" id="UP000612349">
    <property type="component" value="Unassembled WGS sequence"/>
</dbReference>
<reference evidence="1" key="1">
    <citation type="journal article" date="2014" name="Int. J. Syst. Evol. Microbiol.">
        <title>Complete genome sequence of Corynebacterium casei LMG S-19264T (=DSM 44701T), isolated from a smear-ripened cheese.</title>
        <authorList>
            <consortium name="US DOE Joint Genome Institute (JGI-PGF)"/>
            <person name="Walter F."/>
            <person name="Albersmeier A."/>
            <person name="Kalinowski J."/>
            <person name="Ruckert C."/>
        </authorList>
    </citation>
    <scope>NUCLEOTIDE SEQUENCE</scope>
    <source>
        <strain evidence="1">CGMCC 1.15360</strain>
    </source>
</reference>
<name>A0A916Z3U8_9SPHN</name>
<accession>A0A916Z3U8</accession>
<organism evidence="1 2">
    <name type="scientific">Croceicoccus mobilis</name>
    <dbReference type="NCBI Taxonomy" id="1703339"/>
    <lineage>
        <taxon>Bacteria</taxon>
        <taxon>Pseudomonadati</taxon>
        <taxon>Pseudomonadota</taxon>
        <taxon>Alphaproteobacteria</taxon>
        <taxon>Sphingomonadales</taxon>
        <taxon>Erythrobacteraceae</taxon>
        <taxon>Croceicoccus</taxon>
    </lineage>
</organism>
<comment type="caution">
    <text evidence="1">The sequence shown here is derived from an EMBL/GenBank/DDBJ whole genome shotgun (WGS) entry which is preliminary data.</text>
</comment>
<reference evidence="1" key="2">
    <citation type="submission" date="2020-09" db="EMBL/GenBank/DDBJ databases">
        <authorList>
            <person name="Sun Q."/>
            <person name="Zhou Y."/>
        </authorList>
    </citation>
    <scope>NUCLEOTIDE SEQUENCE</scope>
    <source>
        <strain evidence="1">CGMCC 1.15360</strain>
    </source>
</reference>
<gene>
    <name evidence="1" type="ORF">GCM10010990_25600</name>
</gene>
<dbReference type="EMBL" id="BMIP01000005">
    <property type="protein sequence ID" value="GGD74808.1"/>
    <property type="molecule type" value="Genomic_DNA"/>
</dbReference>
<protein>
    <submittedName>
        <fullName evidence="1">Uncharacterized protein</fullName>
    </submittedName>
</protein>
<sequence length="51" mass="5631">MGTYEMHPECKILVCFVYDPEGRIGNPVGIERDLESHGGKLKVCVIIAPKS</sequence>
<dbReference type="OrthoDB" id="2678579at2"/>
<dbReference type="RefSeq" id="WP_156522195.1">
    <property type="nucleotide sequence ID" value="NZ_BMIP01000005.1"/>
</dbReference>
<dbReference type="AlphaFoldDB" id="A0A916Z3U8"/>
<evidence type="ECO:0000313" key="1">
    <source>
        <dbReference type="EMBL" id="GGD74808.1"/>
    </source>
</evidence>
<keyword evidence="2" id="KW-1185">Reference proteome</keyword>
<proteinExistence type="predicted"/>